<dbReference type="AlphaFoldDB" id="A0A5B7ETA6"/>
<protein>
    <submittedName>
        <fullName evidence="2">Uncharacterized protein</fullName>
    </submittedName>
</protein>
<dbReference type="EMBL" id="VSRR010003917">
    <property type="protein sequence ID" value="MPC37891.1"/>
    <property type="molecule type" value="Genomic_DNA"/>
</dbReference>
<feature type="region of interest" description="Disordered" evidence="1">
    <location>
        <begin position="52"/>
        <end position="75"/>
    </location>
</feature>
<reference evidence="2 3" key="1">
    <citation type="submission" date="2019-05" db="EMBL/GenBank/DDBJ databases">
        <title>Another draft genome of Portunus trituberculatus and its Hox gene families provides insights of decapod evolution.</title>
        <authorList>
            <person name="Jeong J.-H."/>
            <person name="Song I."/>
            <person name="Kim S."/>
            <person name="Choi T."/>
            <person name="Kim D."/>
            <person name="Ryu S."/>
            <person name="Kim W."/>
        </authorList>
    </citation>
    <scope>NUCLEOTIDE SEQUENCE [LARGE SCALE GENOMIC DNA]</scope>
    <source>
        <tissue evidence="2">Muscle</tissue>
    </source>
</reference>
<evidence type="ECO:0000313" key="3">
    <source>
        <dbReference type="Proteomes" id="UP000324222"/>
    </source>
</evidence>
<name>A0A5B7ETA6_PORTR</name>
<organism evidence="2 3">
    <name type="scientific">Portunus trituberculatus</name>
    <name type="common">Swimming crab</name>
    <name type="synonym">Neptunus trituberculatus</name>
    <dbReference type="NCBI Taxonomy" id="210409"/>
    <lineage>
        <taxon>Eukaryota</taxon>
        <taxon>Metazoa</taxon>
        <taxon>Ecdysozoa</taxon>
        <taxon>Arthropoda</taxon>
        <taxon>Crustacea</taxon>
        <taxon>Multicrustacea</taxon>
        <taxon>Malacostraca</taxon>
        <taxon>Eumalacostraca</taxon>
        <taxon>Eucarida</taxon>
        <taxon>Decapoda</taxon>
        <taxon>Pleocyemata</taxon>
        <taxon>Brachyura</taxon>
        <taxon>Eubrachyura</taxon>
        <taxon>Portunoidea</taxon>
        <taxon>Portunidae</taxon>
        <taxon>Portuninae</taxon>
        <taxon>Portunus</taxon>
    </lineage>
</organism>
<dbReference type="Proteomes" id="UP000324222">
    <property type="component" value="Unassembled WGS sequence"/>
</dbReference>
<sequence length="75" mass="7914">MNTTGGGGGGGGGGSHVLATFDVVVKQKAIESGVWQSVHLSHIPFASHPCLGEEKEEEEEEEEQQQQEAGCEGYK</sequence>
<gene>
    <name evidence="2" type="ORF">E2C01_031386</name>
</gene>
<feature type="compositionally biased region" description="Acidic residues" evidence="1">
    <location>
        <begin position="54"/>
        <end position="65"/>
    </location>
</feature>
<comment type="caution">
    <text evidence="2">The sequence shown here is derived from an EMBL/GenBank/DDBJ whole genome shotgun (WGS) entry which is preliminary data.</text>
</comment>
<proteinExistence type="predicted"/>
<keyword evidence="3" id="KW-1185">Reference proteome</keyword>
<accession>A0A5B7ETA6</accession>
<evidence type="ECO:0000313" key="2">
    <source>
        <dbReference type="EMBL" id="MPC37891.1"/>
    </source>
</evidence>
<evidence type="ECO:0000256" key="1">
    <source>
        <dbReference type="SAM" id="MobiDB-lite"/>
    </source>
</evidence>